<organism evidence="6 7">
    <name type="scientific">Tropheryma whipplei (strain Twist)</name>
    <name type="common">Whipple's bacillus</name>
    <dbReference type="NCBI Taxonomy" id="203267"/>
    <lineage>
        <taxon>Bacteria</taxon>
        <taxon>Bacillati</taxon>
        <taxon>Actinomycetota</taxon>
        <taxon>Actinomycetes</taxon>
        <taxon>Micrococcales</taxon>
        <taxon>Tropherymataceae</taxon>
        <taxon>Tropheryma</taxon>
    </lineage>
</organism>
<comment type="subcellular location">
    <subcellularLocation>
        <location evidence="1">Cell envelope</location>
    </subcellularLocation>
</comment>
<name>Q83N43_TROWT</name>
<evidence type="ECO:0000313" key="7">
    <source>
        <dbReference type="Proteomes" id="UP000002200"/>
    </source>
</evidence>
<dbReference type="eggNOG" id="COG0614">
    <property type="taxonomic scope" value="Bacteria"/>
</dbReference>
<dbReference type="GeneID" id="67387837"/>
<dbReference type="PROSITE" id="PS50983">
    <property type="entry name" value="FE_B12_PBP"/>
    <property type="match status" value="1"/>
</dbReference>
<gene>
    <name evidence="6" type="ordered locus">TWT_057</name>
</gene>
<dbReference type="RefSeq" id="WP_011096035.1">
    <property type="nucleotide sequence ID" value="NC_004572.3"/>
</dbReference>
<evidence type="ECO:0000259" key="5">
    <source>
        <dbReference type="PROSITE" id="PS50983"/>
    </source>
</evidence>
<reference evidence="6 7" key="1">
    <citation type="journal article" date="2003" name="Genome Res.">
        <title>Tropheryma whipplei twist: a human pathogenic Actinobacteria with a reduced genome.</title>
        <authorList>
            <person name="Raoult D."/>
            <person name="Ogata H."/>
            <person name="Audic S."/>
            <person name="Robert C."/>
            <person name="Suhre K."/>
            <person name="Drancourt M."/>
            <person name="Claverie J.-M."/>
        </authorList>
    </citation>
    <scope>NUCLEOTIDE SEQUENCE [LARGE SCALE GENOMIC DNA]</scope>
    <source>
        <strain evidence="6 7">Twist</strain>
    </source>
</reference>
<evidence type="ECO:0000256" key="1">
    <source>
        <dbReference type="ARBA" id="ARBA00004196"/>
    </source>
</evidence>
<dbReference type="GO" id="GO:0030288">
    <property type="term" value="C:outer membrane-bounded periplasmic space"/>
    <property type="evidence" value="ECO:0007669"/>
    <property type="project" value="TreeGrafter"/>
</dbReference>
<dbReference type="EMBL" id="AE014184">
    <property type="protein sequence ID" value="AAO44154.1"/>
    <property type="molecule type" value="Genomic_DNA"/>
</dbReference>
<dbReference type="OrthoDB" id="1846031at2"/>
<sequence length="331" mass="36150">MFGRKLLGALVALSLLTGCFGGKGDSESSSVLSKVETVFGEVTIPRPKGHDLRVVALGRADAEAALAVGIKPVAVLDAFNIGGKGVGPWAEGLFGDVKPTVMSFSTDGLNWEQIKAFKPDVILDVRSKNDEKTYKRLSQIAPTVYGPKNSKDYQPYQIPWRDQQRQVAKALGRVKEGEEAIKKTEKAIKDAQDPLYRGLKAALVVQRPSGYGVFAESTRQWDLIRELGFTLEPRVTELFDGRHAGKDIPSGKLNLIDTDVIVVTVKRGIRKAANHNDPLIASLKASKEGRIIYGSDEFNLALIAGSVLSIPEAIKFLSDKLREIAKKLRNK</sequence>
<dbReference type="Pfam" id="PF01497">
    <property type="entry name" value="Peripla_BP_2"/>
    <property type="match status" value="1"/>
</dbReference>
<evidence type="ECO:0000313" key="6">
    <source>
        <dbReference type="EMBL" id="AAO44154.1"/>
    </source>
</evidence>
<dbReference type="Proteomes" id="UP000002200">
    <property type="component" value="Chromosome"/>
</dbReference>
<dbReference type="InterPro" id="IPR002491">
    <property type="entry name" value="ABC_transptr_periplasmic_BD"/>
</dbReference>
<evidence type="ECO:0000256" key="4">
    <source>
        <dbReference type="ARBA" id="ARBA00022729"/>
    </source>
</evidence>
<dbReference type="PANTHER" id="PTHR30532">
    <property type="entry name" value="IRON III DICITRATE-BINDING PERIPLASMIC PROTEIN"/>
    <property type="match status" value="1"/>
</dbReference>
<comment type="similarity">
    <text evidence="2">Belongs to the bacterial solute-binding protein 8 family.</text>
</comment>
<evidence type="ECO:0000256" key="3">
    <source>
        <dbReference type="ARBA" id="ARBA00022448"/>
    </source>
</evidence>
<evidence type="ECO:0000256" key="2">
    <source>
        <dbReference type="ARBA" id="ARBA00008814"/>
    </source>
</evidence>
<dbReference type="KEGG" id="twh:TWT_057"/>
<proteinExistence type="inferred from homology"/>
<protein>
    <submittedName>
        <fullName evidence="6">Iron ABC transporter substrate-binding protein</fullName>
    </submittedName>
</protein>
<keyword evidence="3" id="KW-0813">Transport</keyword>
<dbReference type="PROSITE" id="PS51257">
    <property type="entry name" value="PROKAR_LIPOPROTEIN"/>
    <property type="match status" value="1"/>
</dbReference>
<dbReference type="GO" id="GO:1901678">
    <property type="term" value="P:iron coordination entity transport"/>
    <property type="evidence" value="ECO:0007669"/>
    <property type="project" value="UniProtKB-ARBA"/>
</dbReference>
<feature type="domain" description="Fe/B12 periplasmic-binding" evidence="5">
    <location>
        <begin position="53"/>
        <end position="325"/>
    </location>
</feature>
<dbReference type="InterPro" id="IPR051313">
    <property type="entry name" value="Bact_iron-sidero_bind"/>
</dbReference>
<keyword evidence="7" id="KW-1185">Reference proteome</keyword>
<dbReference type="HOGENOM" id="CLU_038034_1_1_11"/>
<dbReference type="AlphaFoldDB" id="Q83N43"/>
<dbReference type="PANTHER" id="PTHR30532:SF24">
    <property type="entry name" value="FERRIC ENTEROBACTIN-BINDING PERIPLASMIC PROTEIN FEPB"/>
    <property type="match status" value="1"/>
</dbReference>
<accession>Q83N43</accession>
<dbReference type="SUPFAM" id="SSF53807">
    <property type="entry name" value="Helical backbone' metal receptor"/>
    <property type="match status" value="1"/>
</dbReference>
<keyword evidence="4" id="KW-0732">Signal</keyword>
<dbReference type="STRING" id="203267.TWT_057"/>
<dbReference type="Gene3D" id="3.40.50.1980">
    <property type="entry name" value="Nitrogenase molybdenum iron protein domain"/>
    <property type="match status" value="2"/>
</dbReference>